<proteinExistence type="predicted"/>
<evidence type="ECO:0008006" key="4">
    <source>
        <dbReference type="Google" id="ProtNLM"/>
    </source>
</evidence>
<reference evidence="2 3" key="1">
    <citation type="journal article" date="2019" name="Int. J. Syst. Evol. Microbiol.">
        <title>The Global Catalogue of Microorganisms (GCM) 10K type strain sequencing project: providing services to taxonomists for standard genome sequencing and annotation.</title>
        <authorList>
            <consortium name="The Broad Institute Genomics Platform"/>
            <consortium name="The Broad Institute Genome Sequencing Center for Infectious Disease"/>
            <person name="Wu L."/>
            <person name="Ma J."/>
        </authorList>
    </citation>
    <scope>NUCLEOTIDE SEQUENCE [LARGE SCALE GENOMIC DNA]</scope>
    <source>
        <strain evidence="2 3">JCM 6238</strain>
    </source>
</reference>
<comment type="caution">
    <text evidence="2">The sequence shown here is derived from an EMBL/GenBank/DDBJ whole genome shotgun (WGS) entry which is preliminary data.</text>
</comment>
<feature type="region of interest" description="Disordered" evidence="1">
    <location>
        <begin position="38"/>
        <end position="92"/>
    </location>
</feature>
<feature type="compositionally biased region" description="Low complexity" evidence="1">
    <location>
        <begin position="51"/>
        <end position="60"/>
    </location>
</feature>
<protein>
    <recommendedName>
        <fullName evidence="4">tRNA_anti-like</fullName>
    </recommendedName>
</protein>
<evidence type="ECO:0000313" key="3">
    <source>
        <dbReference type="Proteomes" id="UP001501584"/>
    </source>
</evidence>
<evidence type="ECO:0000256" key="1">
    <source>
        <dbReference type="SAM" id="MobiDB-lite"/>
    </source>
</evidence>
<name>A0ABN3F572_9ACTN</name>
<dbReference type="Proteomes" id="UP001501584">
    <property type="component" value="Unassembled WGS sequence"/>
</dbReference>
<sequence>MTAQTVTVQTSRVRRIAGLTGPLVGVLMVAVLAACGSGGGGSEDETSTPVTSAEPTSAPETTEESPVPEETTPYLDPSLGDSSKPGSSSMTISGTVEAGVEAGCLVLEYEGTVYGIFGNYDASVVYAGAEVTLTGAVDDGMMTTCQQGTPFVVEDAQSSD</sequence>
<feature type="compositionally biased region" description="Low complexity" evidence="1">
    <location>
        <begin position="68"/>
        <end position="89"/>
    </location>
</feature>
<gene>
    <name evidence="2" type="ORF">GCM10010403_00040</name>
</gene>
<accession>A0ABN3F572</accession>
<keyword evidence="3" id="KW-1185">Reference proteome</keyword>
<evidence type="ECO:0000313" key="2">
    <source>
        <dbReference type="EMBL" id="GAA2315227.1"/>
    </source>
</evidence>
<organism evidence="2 3">
    <name type="scientific">Glycomyces rutgersensis</name>
    <dbReference type="NCBI Taxonomy" id="58115"/>
    <lineage>
        <taxon>Bacteria</taxon>
        <taxon>Bacillati</taxon>
        <taxon>Actinomycetota</taxon>
        <taxon>Actinomycetes</taxon>
        <taxon>Glycomycetales</taxon>
        <taxon>Glycomycetaceae</taxon>
        <taxon>Glycomyces</taxon>
    </lineage>
</organism>
<dbReference type="EMBL" id="BAAASX010000001">
    <property type="protein sequence ID" value="GAA2315227.1"/>
    <property type="molecule type" value="Genomic_DNA"/>
</dbReference>